<dbReference type="Proteomes" id="UP000650081">
    <property type="component" value="Unassembled WGS sequence"/>
</dbReference>
<name>A0A923PL81_9BACT</name>
<keyword evidence="2" id="KW-1185">Reference proteome</keyword>
<sequence length="162" mass="18446">MRFLTLLLLVLLCTCVRAQKVLLFERMTDSKAERMYEGEALKFRMEGDKFWQEGRIMEMRPDIQALVINERFILLEEIESVHLGSTFGAAAGYSLMTFGTAWAGIGLIGYATDKDPTTNFSGRDATIALTSFASGYLINRFLGQKRFKTSQYKRLRIVDTSF</sequence>
<comment type="caution">
    <text evidence="1">The sequence shown here is derived from an EMBL/GenBank/DDBJ whole genome shotgun (WGS) entry which is preliminary data.</text>
</comment>
<dbReference type="AlphaFoldDB" id="A0A923PL81"/>
<accession>A0A923PL81</accession>
<dbReference type="EMBL" id="JACSIT010000104">
    <property type="protein sequence ID" value="MBC6994761.1"/>
    <property type="molecule type" value="Genomic_DNA"/>
</dbReference>
<organism evidence="1 2">
    <name type="scientific">Neolewinella lacunae</name>
    <dbReference type="NCBI Taxonomy" id="1517758"/>
    <lineage>
        <taxon>Bacteria</taxon>
        <taxon>Pseudomonadati</taxon>
        <taxon>Bacteroidota</taxon>
        <taxon>Saprospiria</taxon>
        <taxon>Saprospirales</taxon>
        <taxon>Lewinellaceae</taxon>
        <taxon>Neolewinella</taxon>
    </lineage>
</organism>
<evidence type="ECO:0000313" key="1">
    <source>
        <dbReference type="EMBL" id="MBC6994761.1"/>
    </source>
</evidence>
<dbReference type="RefSeq" id="WP_187466833.1">
    <property type="nucleotide sequence ID" value="NZ_JACSIT010000104.1"/>
</dbReference>
<reference evidence="1" key="1">
    <citation type="submission" date="2020-08" db="EMBL/GenBank/DDBJ databases">
        <title>Lewinella bacteria from marine environments.</title>
        <authorList>
            <person name="Zhong Y."/>
        </authorList>
    </citation>
    <scope>NUCLEOTIDE SEQUENCE</scope>
    <source>
        <strain evidence="1">KCTC 42187</strain>
    </source>
</reference>
<proteinExistence type="predicted"/>
<protein>
    <submittedName>
        <fullName evidence="1">Uncharacterized protein</fullName>
    </submittedName>
</protein>
<gene>
    <name evidence="1" type="ORF">H9S92_11335</name>
</gene>
<evidence type="ECO:0000313" key="2">
    <source>
        <dbReference type="Proteomes" id="UP000650081"/>
    </source>
</evidence>